<dbReference type="AlphaFoldDB" id="A0AA35K0G3"/>
<protein>
    <submittedName>
        <fullName evidence="1">Zinc finger BED domain-containing protein 5-like isoform X1</fullName>
    </submittedName>
</protein>
<reference evidence="1" key="1">
    <citation type="submission" date="2022-12" db="EMBL/GenBank/DDBJ databases">
        <authorList>
            <person name="Alioto T."/>
            <person name="Alioto T."/>
            <person name="Gomez Garrido J."/>
        </authorList>
    </citation>
    <scope>NUCLEOTIDE SEQUENCE</scope>
</reference>
<sequence>MKLHTIAEDLLLPAAKGIVRAMTGDEFVMKLSTISLSNDTICKIIDDMSADILNQVIQKIKSAPLPIFSIQLDESTDIANCSQLLVYLRYINDGDFKDEFLFCKPLETTTTACDIFDTDGSFLKEHKMSWEKVCGVYTDGAPAMLGCRSGFQRLVLNESPKVIGTHCMIHRQILAMKTLPQELQEVMKSVISSANFEKASTLNSQLFSQLCNELDAPNNALLFHTEVRWLSRGKVLKRVFELRDELKTFFNQKARLPFKALFSNKSELQKIAYLVAIFAILNELNLSLQGPNATCLDLSEKI</sequence>
<accession>A0AA35K0G3</accession>
<gene>
    <name evidence="1" type="ORF">PODLI_1B008791</name>
</gene>
<dbReference type="PANTHER" id="PTHR45913">
    <property type="entry name" value="EPM2A-INTERACTING PROTEIN 1"/>
    <property type="match status" value="1"/>
</dbReference>
<organism evidence="1 2">
    <name type="scientific">Podarcis lilfordi</name>
    <name type="common">Lilford's wall lizard</name>
    <dbReference type="NCBI Taxonomy" id="74358"/>
    <lineage>
        <taxon>Eukaryota</taxon>
        <taxon>Metazoa</taxon>
        <taxon>Chordata</taxon>
        <taxon>Craniata</taxon>
        <taxon>Vertebrata</taxon>
        <taxon>Euteleostomi</taxon>
        <taxon>Lepidosauria</taxon>
        <taxon>Squamata</taxon>
        <taxon>Bifurcata</taxon>
        <taxon>Unidentata</taxon>
        <taxon>Episquamata</taxon>
        <taxon>Laterata</taxon>
        <taxon>Lacertibaenia</taxon>
        <taxon>Lacertidae</taxon>
        <taxon>Podarcis</taxon>
    </lineage>
</organism>
<dbReference type="Proteomes" id="UP001178461">
    <property type="component" value="Chromosome 2"/>
</dbReference>
<keyword evidence="2" id="KW-1185">Reference proteome</keyword>
<dbReference type="PANTHER" id="PTHR45913:SF22">
    <property type="entry name" value="SCAN BOX DOMAIN-CONTAINING PROTEIN"/>
    <property type="match status" value="1"/>
</dbReference>
<dbReference type="InterPro" id="IPR012337">
    <property type="entry name" value="RNaseH-like_sf"/>
</dbReference>
<dbReference type="EMBL" id="OX395127">
    <property type="protein sequence ID" value="CAI5768931.1"/>
    <property type="molecule type" value="Genomic_DNA"/>
</dbReference>
<proteinExistence type="predicted"/>
<dbReference type="SUPFAM" id="SSF53098">
    <property type="entry name" value="Ribonuclease H-like"/>
    <property type="match status" value="1"/>
</dbReference>
<evidence type="ECO:0000313" key="1">
    <source>
        <dbReference type="EMBL" id="CAI5768931.1"/>
    </source>
</evidence>
<evidence type="ECO:0000313" key="2">
    <source>
        <dbReference type="Proteomes" id="UP001178461"/>
    </source>
</evidence>
<name>A0AA35K0G3_9SAUR</name>